<organism evidence="3 4">
    <name type="scientific">Rotaria sordida</name>
    <dbReference type="NCBI Taxonomy" id="392033"/>
    <lineage>
        <taxon>Eukaryota</taxon>
        <taxon>Metazoa</taxon>
        <taxon>Spiralia</taxon>
        <taxon>Gnathifera</taxon>
        <taxon>Rotifera</taxon>
        <taxon>Eurotatoria</taxon>
        <taxon>Bdelloidea</taxon>
        <taxon>Philodinida</taxon>
        <taxon>Philodinidae</taxon>
        <taxon>Rotaria</taxon>
    </lineage>
</organism>
<keyword evidence="4" id="KW-1185">Reference proteome</keyword>
<evidence type="ECO:0000256" key="1">
    <source>
        <dbReference type="SAM" id="MobiDB-lite"/>
    </source>
</evidence>
<feature type="compositionally biased region" description="Basic and acidic residues" evidence="1">
    <location>
        <begin position="831"/>
        <end position="842"/>
    </location>
</feature>
<feature type="region of interest" description="Disordered" evidence="1">
    <location>
        <begin position="777"/>
        <end position="842"/>
    </location>
</feature>
<proteinExistence type="predicted"/>
<dbReference type="AlphaFoldDB" id="A0A815XWT9"/>
<accession>A0A815XWT9</accession>
<dbReference type="EMBL" id="CAJNOL010003450">
    <property type="protein sequence ID" value="CAF1563031.1"/>
    <property type="molecule type" value="Genomic_DNA"/>
</dbReference>
<dbReference type="Proteomes" id="UP000663870">
    <property type="component" value="Unassembled WGS sequence"/>
</dbReference>
<evidence type="ECO:0000313" key="4">
    <source>
        <dbReference type="Proteomes" id="UP000663870"/>
    </source>
</evidence>
<feature type="compositionally biased region" description="Basic residues" evidence="1">
    <location>
        <begin position="36"/>
        <end position="46"/>
    </location>
</feature>
<dbReference type="Proteomes" id="UP000663854">
    <property type="component" value="Unassembled WGS sequence"/>
</dbReference>
<reference evidence="3" key="1">
    <citation type="submission" date="2021-02" db="EMBL/GenBank/DDBJ databases">
        <authorList>
            <person name="Nowell W R."/>
        </authorList>
    </citation>
    <scope>NUCLEOTIDE SEQUENCE</scope>
</reference>
<dbReference type="PANTHER" id="PTHR21301:SF10">
    <property type="entry name" value="REVERSE TRANSCRIPTASE DOMAIN-CONTAINING PROTEIN"/>
    <property type="match status" value="1"/>
</dbReference>
<feature type="compositionally biased region" description="Basic residues" evidence="1">
    <location>
        <begin position="800"/>
        <end position="820"/>
    </location>
</feature>
<feature type="compositionally biased region" description="Polar residues" evidence="1">
    <location>
        <begin position="777"/>
        <end position="792"/>
    </location>
</feature>
<dbReference type="EMBL" id="CAJNOH010002301">
    <property type="protein sequence ID" value="CAF1285491.1"/>
    <property type="molecule type" value="Genomic_DNA"/>
</dbReference>
<comment type="caution">
    <text evidence="3">The sequence shown here is derived from an EMBL/GenBank/DDBJ whole genome shotgun (WGS) entry which is preliminary data.</text>
</comment>
<gene>
    <name evidence="3" type="ORF">JXQ802_LOCUS44521</name>
    <name evidence="2" type="ORF">PYM288_LOCUS29110</name>
</gene>
<evidence type="ECO:0008006" key="5">
    <source>
        <dbReference type="Google" id="ProtNLM"/>
    </source>
</evidence>
<name>A0A815XWT9_9BILA</name>
<protein>
    <recommendedName>
        <fullName evidence="5">Reverse transcriptase domain-containing protein</fullName>
    </recommendedName>
</protein>
<evidence type="ECO:0000313" key="2">
    <source>
        <dbReference type="EMBL" id="CAF1285491.1"/>
    </source>
</evidence>
<feature type="compositionally biased region" description="Low complexity" evidence="1">
    <location>
        <begin position="821"/>
        <end position="830"/>
    </location>
</feature>
<evidence type="ECO:0000313" key="3">
    <source>
        <dbReference type="EMBL" id="CAF1563031.1"/>
    </source>
</evidence>
<sequence length="1069" mass="124537">MKHDVDIQSSTIPEIDIVALVPTHTQTDIPENQHALQRKSVKRKRETRPGVITTSLKEKNLEETESNTKPKYLKVPDQVFKNILSKSLADGKSIVETLDTPEKLEFVRIYAHLLNNVFYLKLERDFWEHYQTVCVSEGIWSSPLQKDIAKENNLCRFKFKTKIQLEKHSKLIDIRLKEVENKLNSHLQQLIQNSFDMNQLSSLITAFVRQGQHKLSAEYKQKTLILQCDAIDHRLITTFYNLNPTENQATKDKLQAEEQVAILKQRIYTKRLPASFSILDHSIDNIENMLKQPALNKDKCATLSFRRLKTIAQFKYDMMVLTIATAEETVRTHLSIIANEKKKLIDTSGGQVPLPKPLIQLMNAITARQTNMVQRSQHIIQQKLSIFDDAPVAENMTGATGAIFEKGLTKNCISASDQRAKDFFTGIDDLLRRLHTNTLSPKLLARAQYEHRIMKSTQRQIKKSNVIIRITDKSKVFHLGSVQDYHEKALQYMQDTNAYREITSSINPYQQHVQTVLALIDPMLKKGEINRELWKQYMRPNSVTTELAHLYFVPKPHKIGTPLRPIVSSIKAATTGVSHFLNILLRPLFNRVTKDTTFINGIDFVRQLERYRMNGQLLPMTLFVTFDVTNLYTMIPRDGAIFALQKFLRQYGENRRIHGMTIDIIIRLARLVLDTNCFVYEKKYYQQIRGGAMGSPFTMTLANIYMLEWEHSLNEHQKMQNELYGRMSTQPSQIGTAPTESITMETNNEGDFNQILTDELVILSQSSIQLNMTNMIPSQVPNIPNPTTTHQNLTDDEFRARRREARRRRRQRRAERRRQARASQQQQRNQQRQERPRLEGVKRHIHEIHDDIFKNTNQVEKRLIVDHRNNPNIESELTRKRPPSSLLKLNQCHFRNELERRKILLKFDANDHQLVNAFYELKPRKTEMHSAQVIWKAVHDEQQLHYEIEIFRKHLTEQSLLTYDTFQELPLPKIHSILVQLLFNQPWLSTIAQTTSISTFIHDLSLQAISMTEKIAINFMEKVIMEKEKLVHRGKKFNKPPCIDAILAAIGNRQTNMVRRVQYYIEQLS</sequence>
<feature type="region of interest" description="Disordered" evidence="1">
    <location>
        <begin position="30"/>
        <end position="49"/>
    </location>
</feature>
<dbReference type="PANTHER" id="PTHR21301">
    <property type="entry name" value="REVERSE TRANSCRIPTASE"/>
    <property type="match status" value="1"/>
</dbReference>